<dbReference type="Pfam" id="PF02746">
    <property type="entry name" value="MR_MLE_N"/>
    <property type="match status" value="1"/>
</dbReference>
<dbReference type="PANTHER" id="PTHR48080:SF2">
    <property type="entry name" value="D-GALACTONATE DEHYDRATASE"/>
    <property type="match status" value="1"/>
</dbReference>
<organism evidence="3">
    <name type="scientific">marine metagenome</name>
    <dbReference type="NCBI Taxonomy" id="408172"/>
    <lineage>
        <taxon>unclassified sequences</taxon>
        <taxon>metagenomes</taxon>
        <taxon>ecological metagenomes</taxon>
    </lineage>
</organism>
<name>A0A383BWA3_9ZZZZ</name>
<feature type="domain" description="Mandelate racemase/muconate lactonizing enzyme N-terminal" evidence="2">
    <location>
        <begin position="16"/>
        <end position="110"/>
    </location>
</feature>
<reference evidence="3" key="1">
    <citation type="submission" date="2018-05" db="EMBL/GenBank/DDBJ databases">
        <authorList>
            <person name="Lanie J.A."/>
            <person name="Ng W.-L."/>
            <person name="Kazmierczak K.M."/>
            <person name="Andrzejewski T.M."/>
            <person name="Davidsen T.M."/>
            <person name="Wayne K.J."/>
            <person name="Tettelin H."/>
            <person name="Glass J.I."/>
            <person name="Rusch D."/>
            <person name="Podicherti R."/>
            <person name="Tsui H.-C.T."/>
            <person name="Winkler M.E."/>
        </authorList>
    </citation>
    <scope>NUCLEOTIDE SEQUENCE</scope>
</reference>
<feature type="non-terminal residue" evidence="3">
    <location>
        <position position="181"/>
    </location>
</feature>
<dbReference type="InterPro" id="IPR013341">
    <property type="entry name" value="Mandelate_racemase_N_dom"/>
</dbReference>
<evidence type="ECO:0000259" key="2">
    <source>
        <dbReference type="Pfam" id="PF02746"/>
    </source>
</evidence>
<keyword evidence="1" id="KW-0456">Lyase</keyword>
<evidence type="ECO:0000256" key="1">
    <source>
        <dbReference type="ARBA" id="ARBA00023239"/>
    </source>
</evidence>
<dbReference type="AlphaFoldDB" id="A0A383BWA3"/>
<sequence>MKITAVETFIVKGNFAPWIFCAVRTDEGLTGYAEFGEGRVWRGMCGLVEDIAPLVIGQDPRAVEAHYIHMVRSTRMVYGGATWQAIAGIELALWDLKAKALGVPVYELVGGPTRTHQKVYWSHLLSYQTNYHEQLGCEPVRSYDDIRALVRAAMDAGYDTFKTNILLPGEPFRGLGQGRSG</sequence>
<dbReference type="Gene3D" id="3.20.20.120">
    <property type="entry name" value="Enolase-like C-terminal domain"/>
    <property type="match status" value="1"/>
</dbReference>
<dbReference type="PROSITE" id="PS00908">
    <property type="entry name" value="MR_MLE_1"/>
    <property type="match status" value="1"/>
</dbReference>
<dbReference type="SUPFAM" id="SSF51604">
    <property type="entry name" value="Enolase C-terminal domain-like"/>
    <property type="match status" value="1"/>
</dbReference>
<dbReference type="InterPro" id="IPR036849">
    <property type="entry name" value="Enolase-like_C_sf"/>
</dbReference>
<dbReference type="SUPFAM" id="SSF54826">
    <property type="entry name" value="Enolase N-terminal domain-like"/>
    <property type="match status" value="1"/>
</dbReference>
<dbReference type="GO" id="GO:0016829">
    <property type="term" value="F:lyase activity"/>
    <property type="evidence" value="ECO:0007669"/>
    <property type="project" value="UniProtKB-KW"/>
</dbReference>
<dbReference type="EMBL" id="UINC01203781">
    <property type="protein sequence ID" value="SVE24194.1"/>
    <property type="molecule type" value="Genomic_DNA"/>
</dbReference>
<dbReference type="InterPro" id="IPR029017">
    <property type="entry name" value="Enolase-like_N"/>
</dbReference>
<protein>
    <recommendedName>
        <fullName evidence="2">Mandelate racemase/muconate lactonizing enzyme N-terminal domain-containing protein</fullName>
    </recommendedName>
</protein>
<dbReference type="Gene3D" id="3.30.390.10">
    <property type="entry name" value="Enolase-like, N-terminal domain"/>
    <property type="match status" value="1"/>
</dbReference>
<dbReference type="PANTHER" id="PTHR48080">
    <property type="entry name" value="D-GALACTONATE DEHYDRATASE-RELATED"/>
    <property type="match status" value="1"/>
</dbReference>
<gene>
    <name evidence="3" type="ORF">METZ01_LOCUS477048</name>
</gene>
<accession>A0A383BWA3</accession>
<dbReference type="InterPro" id="IPR018110">
    <property type="entry name" value="Mandel_Rmase/mucon_lact_enz_CS"/>
</dbReference>
<dbReference type="GO" id="GO:0009063">
    <property type="term" value="P:amino acid catabolic process"/>
    <property type="evidence" value="ECO:0007669"/>
    <property type="project" value="InterPro"/>
</dbReference>
<evidence type="ECO:0000313" key="3">
    <source>
        <dbReference type="EMBL" id="SVE24194.1"/>
    </source>
</evidence>
<proteinExistence type="predicted"/>
<dbReference type="InterPro" id="IPR034593">
    <property type="entry name" value="DgoD-like"/>
</dbReference>